<comment type="caution">
    <text evidence="1">The sequence shown here is derived from an EMBL/GenBank/DDBJ whole genome shotgun (WGS) entry which is preliminary data.</text>
</comment>
<name>A0AAV7BJC7_ENGPU</name>
<dbReference type="EMBL" id="WNYA01000005">
    <property type="protein sequence ID" value="KAG8572616.1"/>
    <property type="molecule type" value="Genomic_DNA"/>
</dbReference>
<proteinExistence type="predicted"/>
<keyword evidence="2" id="KW-1185">Reference proteome</keyword>
<reference evidence="1" key="1">
    <citation type="thesis" date="2020" institute="ProQuest LLC" country="789 East Eisenhower Parkway, Ann Arbor, MI, USA">
        <title>Comparative Genomics and Chromosome Evolution.</title>
        <authorList>
            <person name="Mudd A.B."/>
        </authorList>
    </citation>
    <scope>NUCLEOTIDE SEQUENCE</scope>
    <source>
        <strain evidence="1">237g6f4</strain>
        <tissue evidence="1">Blood</tissue>
    </source>
</reference>
<evidence type="ECO:0000313" key="2">
    <source>
        <dbReference type="Proteomes" id="UP000824782"/>
    </source>
</evidence>
<dbReference type="Proteomes" id="UP000824782">
    <property type="component" value="Unassembled WGS sequence"/>
</dbReference>
<sequence>MKTKTSFYTSSAQVVHTVISSESLLAQQAAVKREWKNLLNRFINYVFCALHLNVWKKNTIKRNKSPFFSTAKVNVHADPCS</sequence>
<gene>
    <name evidence="1" type="ORF">GDO81_012105</name>
</gene>
<accession>A0AAV7BJC7</accession>
<dbReference type="AlphaFoldDB" id="A0AAV7BJC7"/>
<protein>
    <submittedName>
        <fullName evidence="1">Uncharacterized protein</fullName>
    </submittedName>
</protein>
<evidence type="ECO:0000313" key="1">
    <source>
        <dbReference type="EMBL" id="KAG8572616.1"/>
    </source>
</evidence>
<organism evidence="1 2">
    <name type="scientific">Engystomops pustulosus</name>
    <name type="common">Tungara frog</name>
    <name type="synonym">Physalaemus pustulosus</name>
    <dbReference type="NCBI Taxonomy" id="76066"/>
    <lineage>
        <taxon>Eukaryota</taxon>
        <taxon>Metazoa</taxon>
        <taxon>Chordata</taxon>
        <taxon>Craniata</taxon>
        <taxon>Vertebrata</taxon>
        <taxon>Euteleostomi</taxon>
        <taxon>Amphibia</taxon>
        <taxon>Batrachia</taxon>
        <taxon>Anura</taxon>
        <taxon>Neobatrachia</taxon>
        <taxon>Hyloidea</taxon>
        <taxon>Leptodactylidae</taxon>
        <taxon>Leiuperinae</taxon>
        <taxon>Engystomops</taxon>
    </lineage>
</organism>